<protein>
    <submittedName>
        <fullName evidence="1">Uncharacterized protein</fullName>
    </submittedName>
</protein>
<reference evidence="1" key="1">
    <citation type="journal article" date="2014" name="Genome Announc.">
        <title>De novo whole-genome sequence and genome annotation of Lichtheimia ramosa.</title>
        <authorList>
            <person name="Linde J."/>
            <person name="Schwartze V."/>
            <person name="Binder U."/>
            <person name="Lass-Florl C."/>
            <person name="Voigt K."/>
            <person name="Horn F."/>
        </authorList>
    </citation>
    <scope>NUCLEOTIDE SEQUENCE</scope>
    <source>
        <strain evidence="1">JMRC FSU:6197</strain>
    </source>
</reference>
<accession>A0A077WZI1</accession>
<name>A0A077WZI1_9FUNG</name>
<proteinExistence type="predicted"/>
<sequence>MTIDYFCNTPSNQWDLIHTMISYDAQATYSSVQGLCQAIERDLIQFKEATEDQEKKALADKLLDDVKAILNLKCLSYEEQTMTQQRMLTTGDSGIAGDDYNIATQQL</sequence>
<dbReference type="OrthoDB" id="2277881at2759"/>
<evidence type="ECO:0000313" key="1">
    <source>
        <dbReference type="EMBL" id="CDS12252.1"/>
    </source>
</evidence>
<organism evidence="1">
    <name type="scientific">Lichtheimia ramosa</name>
    <dbReference type="NCBI Taxonomy" id="688394"/>
    <lineage>
        <taxon>Eukaryota</taxon>
        <taxon>Fungi</taxon>
        <taxon>Fungi incertae sedis</taxon>
        <taxon>Mucoromycota</taxon>
        <taxon>Mucoromycotina</taxon>
        <taxon>Mucoromycetes</taxon>
        <taxon>Mucorales</taxon>
        <taxon>Lichtheimiaceae</taxon>
        <taxon>Lichtheimia</taxon>
    </lineage>
</organism>
<gene>
    <name evidence="1" type="ORF">LRAMOSA04447</name>
</gene>
<dbReference type="EMBL" id="LK023357">
    <property type="protein sequence ID" value="CDS12252.1"/>
    <property type="molecule type" value="Genomic_DNA"/>
</dbReference>
<dbReference type="AlphaFoldDB" id="A0A077WZI1"/>